<dbReference type="GO" id="GO:0003723">
    <property type="term" value="F:RNA binding"/>
    <property type="evidence" value="ECO:0007669"/>
    <property type="project" value="UniProtKB-UniRule"/>
</dbReference>
<dbReference type="AlphaFoldDB" id="G0WCK3"/>
<accession>G0WCK3</accession>
<dbReference type="OrthoDB" id="4095817at2759"/>
<reference evidence="5 6" key="1">
    <citation type="journal article" date="2011" name="Proc. Natl. Acad. Sci. U.S.A.">
        <title>Evolutionary erosion of yeast sex chromosomes by mating-type switching accidents.</title>
        <authorList>
            <person name="Gordon J.L."/>
            <person name="Armisen D."/>
            <person name="Proux-Wera E."/>
            <person name="Oheigeartaigh S.S."/>
            <person name="Byrne K.P."/>
            <person name="Wolfe K.H."/>
        </authorList>
    </citation>
    <scope>NUCLEOTIDE SEQUENCE [LARGE SCALE GENOMIC DNA]</scope>
    <source>
        <strain evidence="6">ATCC 10597 / BCRC 20456 / CBS 421 / NBRC 0211 / NRRL Y-12639</strain>
    </source>
</reference>
<dbReference type="Gene3D" id="3.30.310.210">
    <property type="match status" value="1"/>
</dbReference>
<keyword evidence="1" id="KW-0677">Repeat</keyword>
<feature type="domain" description="K Homology" evidence="4">
    <location>
        <begin position="105"/>
        <end position="176"/>
    </location>
</feature>
<dbReference type="InterPro" id="IPR004087">
    <property type="entry name" value="KH_dom"/>
</dbReference>
<sequence length="420" mass="47216">MEQSRHISPENRKSSSNVNELEEVEMRMLCLDSQIGLIVGYRGEIIHTIKRDSSTQITISTRKMHVNERVISIKGITENIAKAFGLIAKSIINNNTKNKKLGDSTITDVHLLVPYFVMARISGEGRYTMDEIIELSAADLRQTKEPLPDSTDMLFTVSGVADSIHIATFYIGQEYLHTFNSMKREEAEEVPYEPIEGRRILGPDTSLLYGEYCKDTRNTLPLQPVTEISIPRDDFLIADYQVDDVYTASPMEDEGTNRKRRRIEAQSRELITRSRYDSFSSRKGEKDDPLASEYPAIPNVRITKSVRLNSSSTSLSEENELLVHVRKTAYIKEEYVGCIIGKGGQNIKTLRNATLCDIEVSDPIEGREIRRVIVKGCPLAVEAALLLIGNSIESWKILSSSRSNSKHTSPALPMSPPSFQ</sequence>
<protein>
    <recommendedName>
        <fullName evidence="4">K Homology domain-containing protein</fullName>
    </recommendedName>
</protein>
<dbReference type="CDD" id="cd00105">
    <property type="entry name" value="KH-I"/>
    <property type="match status" value="1"/>
</dbReference>
<keyword evidence="2 3" id="KW-0694">RNA-binding</keyword>
<evidence type="ECO:0000259" key="4">
    <source>
        <dbReference type="SMART" id="SM00322"/>
    </source>
</evidence>
<keyword evidence="6" id="KW-1185">Reference proteome</keyword>
<gene>
    <name evidence="5" type="primary">NDAI0F01960</name>
    <name evidence="5" type="ordered locus">NDAI_0F01960</name>
</gene>
<evidence type="ECO:0000256" key="2">
    <source>
        <dbReference type="ARBA" id="ARBA00022884"/>
    </source>
</evidence>
<dbReference type="Pfam" id="PF00013">
    <property type="entry name" value="KH_1"/>
    <property type="match status" value="2"/>
</dbReference>
<dbReference type="PROSITE" id="PS50084">
    <property type="entry name" value="KH_TYPE_1"/>
    <property type="match status" value="2"/>
</dbReference>
<dbReference type="SMART" id="SM00322">
    <property type="entry name" value="KH"/>
    <property type="match status" value="3"/>
</dbReference>
<dbReference type="SUPFAM" id="SSF54791">
    <property type="entry name" value="Eukaryotic type KH-domain (KH-domain type I)"/>
    <property type="match status" value="3"/>
</dbReference>
<evidence type="ECO:0000313" key="5">
    <source>
        <dbReference type="EMBL" id="CCD25514.1"/>
    </source>
</evidence>
<dbReference type="HOGENOM" id="CLU_022670_9_0_1"/>
<evidence type="ECO:0000256" key="1">
    <source>
        <dbReference type="ARBA" id="ARBA00022737"/>
    </source>
</evidence>
<dbReference type="EMBL" id="HE580272">
    <property type="protein sequence ID" value="CCD25514.1"/>
    <property type="molecule type" value="Genomic_DNA"/>
</dbReference>
<dbReference type="GeneID" id="11496852"/>
<organism evidence="5 6">
    <name type="scientific">Naumovozyma dairenensis (strain ATCC 10597 / BCRC 20456 / CBS 421 / NBRC 0211 / NRRL Y-12639)</name>
    <name type="common">Saccharomyces dairenensis</name>
    <dbReference type="NCBI Taxonomy" id="1071378"/>
    <lineage>
        <taxon>Eukaryota</taxon>
        <taxon>Fungi</taxon>
        <taxon>Dikarya</taxon>
        <taxon>Ascomycota</taxon>
        <taxon>Saccharomycotina</taxon>
        <taxon>Saccharomycetes</taxon>
        <taxon>Saccharomycetales</taxon>
        <taxon>Saccharomycetaceae</taxon>
        <taxon>Naumovozyma</taxon>
    </lineage>
</organism>
<name>G0WCK3_NAUDC</name>
<dbReference type="eggNOG" id="KOG2190">
    <property type="taxonomic scope" value="Eukaryota"/>
</dbReference>
<dbReference type="OMA" id="TISTRKM"/>
<dbReference type="RefSeq" id="XP_003670757.1">
    <property type="nucleotide sequence ID" value="XM_003670709.1"/>
</dbReference>
<dbReference type="STRING" id="1071378.G0WCK3"/>
<proteinExistence type="predicted"/>
<dbReference type="InterPro" id="IPR036612">
    <property type="entry name" value="KH_dom_type_1_sf"/>
</dbReference>
<dbReference type="Gene3D" id="3.30.1370.10">
    <property type="entry name" value="K Homology domain, type 1"/>
    <property type="match status" value="1"/>
</dbReference>
<evidence type="ECO:0000313" key="6">
    <source>
        <dbReference type="Proteomes" id="UP000000689"/>
    </source>
</evidence>
<evidence type="ECO:0000256" key="3">
    <source>
        <dbReference type="PROSITE-ProRule" id="PRU00117"/>
    </source>
</evidence>
<dbReference type="KEGG" id="ndi:NDAI_0F01960"/>
<dbReference type="InterPro" id="IPR004088">
    <property type="entry name" value="KH_dom_type_1"/>
</dbReference>
<feature type="domain" description="K Homology" evidence="4">
    <location>
        <begin position="323"/>
        <end position="393"/>
    </location>
</feature>
<dbReference type="Proteomes" id="UP000000689">
    <property type="component" value="Chromosome 6"/>
</dbReference>
<dbReference type="PANTHER" id="PTHR10288">
    <property type="entry name" value="KH DOMAIN CONTAINING RNA BINDING PROTEIN"/>
    <property type="match status" value="1"/>
</dbReference>
<feature type="domain" description="K Homology" evidence="4">
    <location>
        <begin position="22"/>
        <end position="92"/>
    </location>
</feature>